<feature type="transmembrane region" description="Helical" evidence="7">
    <location>
        <begin position="136"/>
        <end position="152"/>
    </location>
</feature>
<evidence type="ECO:0000256" key="7">
    <source>
        <dbReference type="SAM" id="Phobius"/>
    </source>
</evidence>
<feature type="transmembrane region" description="Helical" evidence="7">
    <location>
        <begin position="110"/>
        <end position="129"/>
    </location>
</feature>
<protein>
    <submittedName>
        <fullName evidence="9">Uncharacterized membrane protein YccC</fullName>
    </submittedName>
</protein>
<evidence type="ECO:0000256" key="3">
    <source>
        <dbReference type="ARBA" id="ARBA00022692"/>
    </source>
</evidence>
<evidence type="ECO:0000313" key="10">
    <source>
        <dbReference type="Proteomes" id="UP000199120"/>
    </source>
</evidence>
<keyword evidence="10" id="KW-1185">Reference proteome</keyword>
<dbReference type="STRING" id="416943.SAMN05445871_3384"/>
<feature type="transmembrane region" description="Helical" evidence="7">
    <location>
        <begin position="84"/>
        <end position="104"/>
    </location>
</feature>
<accession>A0A1H7SC89</accession>
<dbReference type="PANTHER" id="PTHR30509:SF9">
    <property type="entry name" value="MULTIDRUG RESISTANCE PROTEIN MDTO"/>
    <property type="match status" value="1"/>
</dbReference>
<evidence type="ECO:0000256" key="4">
    <source>
        <dbReference type="ARBA" id="ARBA00022989"/>
    </source>
</evidence>
<comment type="subcellular location">
    <subcellularLocation>
        <location evidence="1">Cell membrane</location>
        <topology evidence="1">Multi-pass membrane protein</topology>
    </subcellularLocation>
</comment>
<dbReference type="OrthoDB" id="138020at2"/>
<keyword evidence="4 7" id="KW-1133">Transmembrane helix</keyword>
<reference evidence="10" key="1">
    <citation type="submission" date="2016-10" db="EMBL/GenBank/DDBJ databases">
        <authorList>
            <person name="Varghese N."/>
            <person name="Submissions S."/>
        </authorList>
    </citation>
    <scope>NUCLEOTIDE SEQUENCE [LARGE SCALE GENOMIC DNA]</scope>
    <source>
        <strain evidence="10">LMG 26416</strain>
    </source>
</reference>
<evidence type="ECO:0000256" key="1">
    <source>
        <dbReference type="ARBA" id="ARBA00004651"/>
    </source>
</evidence>
<keyword evidence="2" id="KW-1003">Cell membrane</keyword>
<evidence type="ECO:0000256" key="2">
    <source>
        <dbReference type="ARBA" id="ARBA00022475"/>
    </source>
</evidence>
<evidence type="ECO:0000256" key="6">
    <source>
        <dbReference type="ARBA" id="ARBA00043993"/>
    </source>
</evidence>
<dbReference type="Pfam" id="PF13515">
    <property type="entry name" value="FUSC_2"/>
    <property type="match status" value="1"/>
</dbReference>
<dbReference type="RefSeq" id="WP_090547177.1">
    <property type="nucleotide sequence ID" value="NZ_FNSR01000002.1"/>
</dbReference>
<dbReference type="EMBL" id="FOAJ01000011">
    <property type="protein sequence ID" value="SEL69364.1"/>
    <property type="molecule type" value="Genomic_DNA"/>
</dbReference>
<feature type="transmembrane region" description="Helical" evidence="7">
    <location>
        <begin position="513"/>
        <end position="531"/>
    </location>
</feature>
<keyword evidence="5 7" id="KW-0472">Membrane</keyword>
<evidence type="ECO:0000259" key="8">
    <source>
        <dbReference type="Pfam" id="PF13515"/>
    </source>
</evidence>
<evidence type="ECO:0000313" key="9">
    <source>
        <dbReference type="EMBL" id="SEL69364.1"/>
    </source>
</evidence>
<keyword evidence="3 7" id="KW-0812">Transmembrane</keyword>
<dbReference type="AlphaFoldDB" id="A0A1H7SC89"/>
<gene>
    <name evidence="9" type="ORF">SAMN05192542_111178</name>
</gene>
<feature type="transmembrane region" description="Helical" evidence="7">
    <location>
        <begin position="445"/>
        <end position="468"/>
    </location>
</feature>
<evidence type="ECO:0000256" key="5">
    <source>
        <dbReference type="ARBA" id="ARBA00023136"/>
    </source>
</evidence>
<dbReference type="Proteomes" id="UP000199120">
    <property type="component" value="Unassembled WGS sequence"/>
</dbReference>
<feature type="domain" description="Integral membrane bound transporter" evidence="8">
    <location>
        <begin position="402"/>
        <end position="526"/>
    </location>
</feature>
<dbReference type="PANTHER" id="PTHR30509">
    <property type="entry name" value="P-HYDROXYBENZOIC ACID EFFLUX PUMP SUBUNIT-RELATED"/>
    <property type="match status" value="1"/>
</dbReference>
<name>A0A1H7SC89_9BURK</name>
<organism evidence="9 10">
    <name type="scientific">Paraburkholderia caballeronis</name>
    <dbReference type="NCBI Taxonomy" id="416943"/>
    <lineage>
        <taxon>Bacteria</taxon>
        <taxon>Pseudomonadati</taxon>
        <taxon>Pseudomonadota</taxon>
        <taxon>Betaproteobacteria</taxon>
        <taxon>Burkholderiales</taxon>
        <taxon>Burkholderiaceae</taxon>
        <taxon>Paraburkholderia</taxon>
    </lineage>
</organism>
<feature type="transmembrane region" description="Helical" evidence="7">
    <location>
        <begin position="158"/>
        <end position="180"/>
    </location>
</feature>
<proteinExistence type="inferred from homology"/>
<feature type="transmembrane region" description="Helical" evidence="7">
    <location>
        <begin position="480"/>
        <end position="501"/>
    </location>
</feature>
<dbReference type="GO" id="GO:0005886">
    <property type="term" value="C:plasma membrane"/>
    <property type="evidence" value="ECO:0007669"/>
    <property type="project" value="UniProtKB-SubCell"/>
</dbReference>
<comment type="similarity">
    <text evidence="6">Belongs to the YccS/YhfK family.</text>
</comment>
<sequence>MSVPRRFRFDPNAFLSALARRRPAWMVSFSIEEASLSEGLRAACAATAMLLLGRLLGDMQFSWAAIGAFWTCLADAAGSRRRRFWSMGGFAVLSTLAGAATAFASGAGTLPAALAILVCAALAGLTSLWSAAVYQVAILVATACVVMVDQPHRSLHDALPFAGVYFSGCVFAIVLSFTVWRLHPLAPARYAMRLAYAQLAELARDVSRLVGARSGDAGAWAQHASDKRSQARAALEAARGALIAVPRAKSDGRRTYRELAAALADAESAFGWLIAASDVAQRAAGTMARHAFAARGLDAIARTLARHGDALAAGPVASGTPALRARLQRLAARVAGALGQPLPLRFFDTAPDAPPPGPADEPWLRGSLRSLRNGARKLRDGASLESAGVRHAGRVAVATTAAFLIVRLAGVPYGYWATMATLLVLQPSVGSTWPRSVERAAGSAAGAALAAAIGHAVHTPLALSLTVFPLVCLTMTLRRVSYGLFVLFLTPTFVLVADFATPSNELGHALARFGNNLLGVVLALLATHFLWPQRDAYRLRDSVVAAIRANLAYLDSALPQRAASWEQCETLRRAAGIASGDAERTLRFSRMESVVADAHYRRRVAILALLRGIAGTAGRLRADAPTAQGAPTANPACASRIAAAYADIERLLGGEPTEAPPRTPLPDLPLAQSDALAQLARLRELIAAGGHPRLHKRPRVNRRIAI</sequence>
<feature type="transmembrane region" description="Helical" evidence="7">
    <location>
        <begin position="404"/>
        <end position="425"/>
    </location>
</feature>
<dbReference type="InterPro" id="IPR049453">
    <property type="entry name" value="Memb_transporter_dom"/>
</dbReference>